<protein>
    <recommendedName>
        <fullName evidence="4">YrhC-like protein</fullName>
    </recommendedName>
</protein>
<evidence type="ECO:0008006" key="4">
    <source>
        <dbReference type="Google" id="ProtNLM"/>
    </source>
</evidence>
<comment type="caution">
    <text evidence="2">The sequence shown here is derived from an EMBL/GenBank/DDBJ whole genome shotgun (WGS) entry which is preliminary data.</text>
</comment>
<name>A0A0M0KYW9_9BACI</name>
<dbReference type="InterPro" id="IPR025418">
    <property type="entry name" value="YrhC-like"/>
</dbReference>
<keyword evidence="3" id="KW-1185">Reference proteome</keyword>
<feature type="transmembrane region" description="Helical" evidence="1">
    <location>
        <begin position="20"/>
        <end position="39"/>
    </location>
</feature>
<dbReference type="EMBL" id="LILC01000019">
    <property type="protein sequence ID" value="KOO43837.1"/>
    <property type="molecule type" value="Genomic_DNA"/>
</dbReference>
<reference evidence="3" key="1">
    <citation type="submission" date="2015-08" db="EMBL/GenBank/DDBJ databases">
        <title>Fjat-14210 dsm16467.</title>
        <authorList>
            <person name="Liu B."/>
            <person name="Wang J."/>
            <person name="Zhu Y."/>
            <person name="Liu G."/>
            <person name="Chen Q."/>
            <person name="Chen Z."/>
            <person name="Lan J."/>
            <person name="Che J."/>
            <person name="Ge C."/>
            <person name="Shi H."/>
            <person name="Pan Z."/>
            <person name="Liu X."/>
        </authorList>
    </citation>
    <scope>NUCLEOTIDE SEQUENCE [LARGE SCALE GENOMIC DNA]</scope>
    <source>
        <strain evidence="3">DSM 16467</strain>
    </source>
</reference>
<dbReference type="PATRIC" id="fig|284581.3.peg.3852"/>
<sequence>MNTEQYVKNVKAKIEDYTRFIYILLAVSTFLYIGVLIGMGDKSPVKIDTMMGVLVLFLGAAFYFAWRTKKLKKSLFDEK</sequence>
<organism evidence="2 3">
    <name type="scientific">Priestia koreensis</name>
    <dbReference type="NCBI Taxonomy" id="284581"/>
    <lineage>
        <taxon>Bacteria</taxon>
        <taxon>Bacillati</taxon>
        <taxon>Bacillota</taxon>
        <taxon>Bacilli</taxon>
        <taxon>Bacillales</taxon>
        <taxon>Bacillaceae</taxon>
        <taxon>Priestia</taxon>
    </lineage>
</organism>
<keyword evidence="1" id="KW-0472">Membrane</keyword>
<evidence type="ECO:0000256" key="1">
    <source>
        <dbReference type="SAM" id="Phobius"/>
    </source>
</evidence>
<proteinExistence type="predicted"/>
<dbReference type="Proteomes" id="UP000037558">
    <property type="component" value="Unassembled WGS sequence"/>
</dbReference>
<evidence type="ECO:0000313" key="2">
    <source>
        <dbReference type="EMBL" id="KOO43837.1"/>
    </source>
</evidence>
<dbReference type="RefSeq" id="WP_053402037.1">
    <property type="nucleotide sequence ID" value="NZ_CP061868.1"/>
</dbReference>
<dbReference type="OrthoDB" id="2943632at2"/>
<evidence type="ECO:0000313" key="3">
    <source>
        <dbReference type="Proteomes" id="UP000037558"/>
    </source>
</evidence>
<dbReference type="AlphaFoldDB" id="A0A0M0KYW9"/>
<keyword evidence="1" id="KW-1133">Transmembrane helix</keyword>
<keyword evidence="1" id="KW-0812">Transmembrane</keyword>
<accession>A0A0M0KYW9</accession>
<dbReference type="STRING" id="284581.AMD01_13930"/>
<gene>
    <name evidence="2" type="ORF">AMD01_13930</name>
</gene>
<dbReference type="Pfam" id="PF14143">
    <property type="entry name" value="YrhC"/>
    <property type="match status" value="1"/>
</dbReference>
<feature type="transmembrane region" description="Helical" evidence="1">
    <location>
        <begin position="45"/>
        <end position="66"/>
    </location>
</feature>